<dbReference type="Pfam" id="PF01129">
    <property type="entry name" value="ART"/>
    <property type="match status" value="1"/>
</dbReference>
<evidence type="ECO:0000313" key="8">
    <source>
        <dbReference type="EMBL" id="CAF3752867.1"/>
    </source>
</evidence>
<evidence type="ECO:0000256" key="1">
    <source>
        <dbReference type="ARBA" id="ARBA00009558"/>
    </source>
</evidence>
<keyword evidence="4" id="KW-0548">Nucleotidyltransferase</keyword>
<keyword evidence="3 6" id="KW-0808">Transferase</keyword>
<dbReference type="InterPro" id="IPR001611">
    <property type="entry name" value="Leu-rich_rpt"/>
</dbReference>
<proteinExistence type="inferred from homology"/>
<accession>A0A8S2DU69</accession>
<evidence type="ECO:0000313" key="9">
    <source>
        <dbReference type="Proteomes" id="UP000677228"/>
    </source>
</evidence>
<keyword evidence="2 6" id="KW-0328">Glycosyltransferase</keyword>
<dbReference type="GO" id="GO:0016779">
    <property type="term" value="F:nucleotidyltransferase activity"/>
    <property type="evidence" value="ECO:0007669"/>
    <property type="project" value="UniProtKB-KW"/>
</dbReference>
<comment type="similarity">
    <text evidence="1 6">Belongs to the Arg-specific ADP-ribosyltransferase family.</text>
</comment>
<dbReference type="Proteomes" id="UP000677228">
    <property type="component" value="Unassembled WGS sequence"/>
</dbReference>
<dbReference type="GO" id="GO:0106274">
    <property type="term" value="F:NAD+-protein-arginine ADP-ribosyltransferase activity"/>
    <property type="evidence" value="ECO:0007669"/>
    <property type="project" value="UniProtKB-EC"/>
</dbReference>
<dbReference type="InterPro" id="IPR032675">
    <property type="entry name" value="LRR_dom_sf"/>
</dbReference>
<evidence type="ECO:0000256" key="6">
    <source>
        <dbReference type="RuleBase" id="RU361228"/>
    </source>
</evidence>
<evidence type="ECO:0000256" key="2">
    <source>
        <dbReference type="ARBA" id="ARBA00022676"/>
    </source>
</evidence>
<dbReference type="Proteomes" id="UP000682733">
    <property type="component" value="Unassembled WGS sequence"/>
</dbReference>
<dbReference type="EMBL" id="CAJNOK010005722">
    <property type="protein sequence ID" value="CAF0982343.1"/>
    <property type="molecule type" value="Genomic_DNA"/>
</dbReference>
<dbReference type="Pfam" id="PF13516">
    <property type="entry name" value="LRR_6"/>
    <property type="match status" value="4"/>
</dbReference>
<dbReference type="EMBL" id="CAJOBA010005728">
    <property type="protein sequence ID" value="CAF3752867.1"/>
    <property type="molecule type" value="Genomic_DNA"/>
</dbReference>
<dbReference type="AlphaFoldDB" id="A0A8S2DU69"/>
<evidence type="ECO:0000313" key="7">
    <source>
        <dbReference type="EMBL" id="CAF0982343.1"/>
    </source>
</evidence>
<reference evidence="7" key="1">
    <citation type="submission" date="2021-02" db="EMBL/GenBank/DDBJ databases">
        <authorList>
            <person name="Nowell W R."/>
        </authorList>
    </citation>
    <scope>NUCLEOTIDE SEQUENCE</scope>
</reference>
<dbReference type="PANTHER" id="PTHR24114:SF2">
    <property type="entry name" value="F-BOX DOMAIN-CONTAINING PROTEIN-RELATED"/>
    <property type="match status" value="1"/>
</dbReference>
<evidence type="ECO:0000256" key="5">
    <source>
        <dbReference type="ARBA" id="ARBA00047597"/>
    </source>
</evidence>
<dbReference type="SUPFAM" id="SSF52047">
    <property type="entry name" value="RNI-like"/>
    <property type="match status" value="1"/>
</dbReference>
<sequence length="511" mass="58815">MAWKYQEDNLDEMRNLRYFDIEDEPRKMLLPIEGYELVPLMSLEMAVKPLEQLIPDIQRKVYVAKENSQEPQDSLSKDESGSIHLYTMEWEPHSQCLYFVLNTALRAENRQELKPFFPYLKLFLIALLKLPSEKRTVWRGVKLNLSEQYVKGNTVTWWGLSSCTESISVLESPQFLGKSGTRTLFNIECENGRIIRRHSYYPKENEILLLPATQFQIIDKIDIGSDTHIIHLREVETPFPFLQSPFDTTSTSATNSADITHKFNEIVINKASFISTNTNRSTMEKVLVAITKYPKEKWLKHEIEQHRADKDMILGGQNITDQDVEIIAEELMASNTCWYRLWLGNNKVTFTGVRNLSIALKINSTLVKLYLDWNKLGDEGAILIAESLKTNKMLKVINLHWNKIGDHGCLELAEMLKVNQTLEELRLGHNLITDSGTNFISTALIKNNSLVVLDLHENQITDNCVKTFYEAMKTNRTLKQLDLTHQTCKRVDANATMNVAVRGKIQEMTSL</sequence>
<dbReference type="PANTHER" id="PTHR24114">
    <property type="entry name" value="LEUCINE RICH REPEAT FAMILY PROTEIN"/>
    <property type="match status" value="1"/>
</dbReference>
<comment type="catalytic activity">
    <reaction evidence="5 6">
        <text>L-arginyl-[protein] + NAD(+) = N(omega)-(ADP-D-ribosyl)-L-arginyl-[protein] + nicotinamide + H(+)</text>
        <dbReference type="Rhea" id="RHEA:19149"/>
        <dbReference type="Rhea" id="RHEA-COMP:10532"/>
        <dbReference type="Rhea" id="RHEA-COMP:15087"/>
        <dbReference type="ChEBI" id="CHEBI:15378"/>
        <dbReference type="ChEBI" id="CHEBI:17154"/>
        <dbReference type="ChEBI" id="CHEBI:29965"/>
        <dbReference type="ChEBI" id="CHEBI:57540"/>
        <dbReference type="ChEBI" id="CHEBI:142554"/>
        <dbReference type="EC" id="2.4.2.31"/>
    </reaction>
</comment>
<dbReference type="SUPFAM" id="SSF56399">
    <property type="entry name" value="ADP-ribosylation"/>
    <property type="match status" value="1"/>
</dbReference>
<evidence type="ECO:0000256" key="3">
    <source>
        <dbReference type="ARBA" id="ARBA00022679"/>
    </source>
</evidence>
<evidence type="ECO:0000256" key="4">
    <source>
        <dbReference type="ARBA" id="ARBA00022695"/>
    </source>
</evidence>
<dbReference type="EC" id="2.4.2.31" evidence="6"/>
<keyword evidence="6" id="KW-0520">NAD</keyword>
<name>A0A8S2DU69_9BILA</name>
<dbReference type="SMART" id="SM00368">
    <property type="entry name" value="LRR_RI"/>
    <property type="match status" value="5"/>
</dbReference>
<keyword evidence="6" id="KW-0521">NADP</keyword>
<dbReference type="Gene3D" id="3.80.10.10">
    <property type="entry name" value="Ribonuclease Inhibitor"/>
    <property type="match status" value="2"/>
</dbReference>
<dbReference type="Gene3D" id="3.90.176.10">
    <property type="entry name" value="Toxin ADP-ribosyltransferase, Chain A, domain 1"/>
    <property type="match status" value="1"/>
</dbReference>
<dbReference type="InterPro" id="IPR052394">
    <property type="entry name" value="LRR-containing"/>
</dbReference>
<gene>
    <name evidence="7" type="ORF">OVA965_LOCUS13652</name>
    <name evidence="8" type="ORF">TMI583_LOCUS13655</name>
</gene>
<comment type="caution">
    <text evidence="7">The sequence shown here is derived from an EMBL/GenBank/DDBJ whole genome shotgun (WGS) entry which is preliminary data.</text>
</comment>
<dbReference type="InterPro" id="IPR000768">
    <property type="entry name" value="ART"/>
</dbReference>
<protein>
    <recommendedName>
        <fullName evidence="6">NAD(P)(+)--arginine ADP-ribosyltransferase</fullName>
        <ecNumber evidence="6">2.4.2.31</ecNumber>
    </recommendedName>
    <alternativeName>
        <fullName evidence="6">Mono(ADP-ribosyl)transferase</fullName>
    </alternativeName>
</protein>
<organism evidence="7 9">
    <name type="scientific">Didymodactylos carnosus</name>
    <dbReference type="NCBI Taxonomy" id="1234261"/>
    <lineage>
        <taxon>Eukaryota</taxon>
        <taxon>Metazoa</taxon>
        <taxon>Spiralia</taxon>
        <taxon>Gnathifera</taxon>
        <taxon>Rotifera</taxon>
        <taxon>Eurotatoria</taxon>
        <taxon>Bdelloidea</taxon>
        <taxon>Philodinida</taxon>
        <taxon>Philodinidae</taxon>
        <taxon>Didymodactylos</taxon>
    </lineage>
</organism>
<dbReference type="PROSITE" id="PS51996">
    <property type="entry name" value="TR_MART"/>
    <property type="match status" value="1"/>
</dbReference>